<dbReference type="AlphaFoldDB" id="X1RMQ1"/>
<gene>
    <name evidence="1" type="ORF">S06H3_55256</name>
</gene>
<proteinExistence type="predicted"/>
<sequence length="167" mass="19207">DRFERIRFWLKDRCDERAKARESLMHIDGLMKGLSPELPEDPYMALKQIYEELRSDWGEFWTSEDPEGVGVIEDDLDELRNIEPRFAKADNPDAYKQYREILKAAGEFYSALPLLPRGRLTEKMRESLHSKASNLFSSAEALMAPKGFEFQAPGEKPELGLGLQIPT</sequence>
<name>X1RMQ1_9ZZZZ</name>
<feature type="non-terminal residue" evidence="1">
    <location>
        <position position="1"/>
    </location>
</feature>
<protein>
    <submittedName>
        <fullName evidence="1">Uncharacterized protein</fullName>
    </submittedName>
</protein>
<comment type="caution">
    <text evidence="1">The sequence shown here is derived from an EMBL/GenBank/DDBJ whole genome shotgun (WGS) entry which is preliminary data.</text>
</comment>
<organism evidence="1">
    <name type="scientific">marine sediment metagenome</name>
    <dbReference type="NCBI Taxonomy" id="412755"/>
    <lineage>
        <taxon>unclassified sequences</taxon>
        <taxon>metagenomes</taxon>
        <taxon>ecological metagenomes</taxon>
    </lineage>
</organism>
<reference evidence="1" key="1">
    <citation type="journal article" date="2014" name="Front. Microbiol.">
        <title>High frequency of phylogenetically diverse reductive dehalogenase-homologous genes in deep subseafloor sedimentary metagenomes.</title>
        <authorList>
            <person name="Kawai M."/>
            <person name="Futagami T."/>
            <person name="Toyoda A."/>
            <person name="Takaki Y."/>
            <person name="Nishi S."/>
            <person name="Hori S."/>
            <person name="Arai W."/>
            <person name="Tsubouchi T."/>
            <person name="Morono Y."/>
            <person name="Uchiyama I."/>
            <person name="Ito T."/>
            <person name="Fujiyama A."/>
            <person name="Inagaki F."/>
            <person name="Takami H."/>
        </authorList>
    </citation>
    <scope>NUCLEOTIDE SEQUENCE</scope>
    <source>
        <strain evidence="1">Expedition CK06-06</strain>
    </source>
</reference>
<accession>X1RMQ1</accession>
<evidence type="ECO:0000313" key="1">
    <source>
        <dbReference type="EMBL" id="GAI56819.1"/>
    </source>
</evidence>
<dbReference type="EMBL" id="BARV01035407">
    <property type="protein sequence ID" value="GAI56819.1"/>
    <property type="molecule type" value="Genomic_DNA"/>
</dbReference>